<dbReference type="AlphaFoldDB" id="A0A0A9BT81"/>
<organism evidence="1">
    <name type="scientific">Arundo donax</name>
    <name type="common">Giant reed</name>
    <name type="synonym">Donax arundinaceus</name>
    <dbReference type="NCBI Taxonomy" id="35708"/>
    <lineage>
        <taxon>Eukaryota</taxon>
        <taxon>Viridiplantae</taxon>
        <taxon>Streptophyta</taxon>
        <taxon>Embryophyta</taxon>
        <taxon>Tracheophyta</taxon>
        <taxon>Spermatophyta</taxon>
        <taxon>Magnoliopsida</taxon>
        <taxon>Liliopsida</taxon>
        <taxon>Poales</taxon>
        <taxon>Poaceae</taxon>
        <taxon>PACMAD clade</taxon>
        <taxon>Arundinoideae</taxon>
        <taxon>Arundineae</taxon>
        <taxon>Arundo</taxon>
    </lineage>
</organism>
<reference evidence="1" key="1">
    <citation type="submission" date="2014-09" db="EMBL/GenBank/DDBJ databases">
        <authorList>
            <person name="Magalhaes I.L.F."/>
            <person name="Oliveira U."/>
            <person name="Santos F.R."/>
            <person name="Vidigal T.H.D.A."/>
            <person name="Brescovit A.D."/>
            <person name="Santos A.J."/>
        </authorList>
    </citation>
    <scope>NUCLEOTIDE SEQUENCE</scope>
    <source>
        <tissue evidence="1">Shoot tissue taken approximately 20 cm above the soil surface</tissue>
    </source>
</reference>
<evidence type="ECO:0000313" key="1">
    <source>
        <dbReference type="EMBL" id="JAD62472.1"/>
    </source>
</evidence>
<reference evidence="1" key="2">
    <citation type="journal article" date="2015" name="Data Brief">
        <title>Shoot transcriptome of the giant reed, Arundo donax.</title>
        <authorList>
            <person name="Barrero R.A."/>
            <person name="Guerrero F.D."/>
            <person name="Moolhuijzen P."/>
            <person name="Goolsby J.A."/>
            <person name="Tidwell J."/>
            <person name="Bellgard S.E."/>
            <person name="Bellgard M.I."/>
        </authorList>
    </citation>
    <scope>NUCLEOTIDE SEQUENCE</scope>
    <source>
        <tissue evidence="1">Shoot tissue taken approximately 20 cm above the soil surface</tissue>
    </source>
</reference>
<proteinExistence type="predicted"/>
<dbReference type="EMBL" id="GBRH01235423">
    <property type="protein sequence ID" value="JAD62472.1"/>
    <property type="molecule type" value="Transcribed_RNA"/>
</dbReference>
<protein>
    <submittedName>
        <fullName evidence="1">Uncharacterized protein</fullName>
    </submittedName>
</protein>
<accession>A0A0A9BT81</accession>
<name>A0A0A9BT81_ARUDO</name>
<sequence>MAYALPSVRLRNLASKNLAPASLLLVHLRAVGLKGSMSHGDGTV</sequence>